<dbReference type="Pfam" id="PF06124">
    <property type="entry name" value="DUF960"/>
    <property type="match status" value="1"/>
</dbReference>
<keyword evidence="3" id="KW-1185">Reference proteome</keyword>
<accession>A0A3L8GP28</accession>
<gene>
    <name evidence="2" type="ORF">DIY07_02375</name>
    <name evidence="1" type="ORF">DQ08_02185</name>
</gene>
<sequence length="104" mass="12316">MAFQKTQRRYASFGAATAMPKELIDHFWYIIDNYLKGVFPLENLLIFTFSKSIKNHLVIEYQDKEKQLKIAFDTHFSYDPFLPLRVYIVDNNGIETLLLDHEIN</sequence>
<dbReference type="EMBL" id="CP007586">
    <property type="protein sequence ID" value="AHY15291.1"/>
    <property type="molecule type" value="Genomic_DNA"/>
</dbReference>
<protein>
    <recommendedName>
        <fullName evidence="5">DUF960 domain-containing protein</fullName>
    </recommendedName>
</protein>
<dbReference type="SMR" id="A0A3L8GP28"/>
<evidence type="ECO:0000313" key="4">
    <source>
        <dbReference type="Proteomes" id="UP000269148"/>
    </source>
</evidence>
<organism evidence="2 4">
    <name type="scientific">Streptococcus iniae</name>
    <name type="common">Streptococcus shiloi</name>
    <dbReference type="NCBI Taxonomy" id="1346"/>
    <lineage>
        <taxon>Bacteria</taxon>
        <taxon>Bacillati</taxon>
        <taxon>Bacillota</taxon>
        <taxon>Bacilli</taxon>
        <taxon>Lactobacillales</taxon>
        <taxon>Streptococcaceae</taxon>
        <taxon>Streptococcus</taxon>
    </lineage>
</organism>
<dbReference type="Proteomes" id="UP000269148">
    <property type="component" value="Unassembled WGS sequence"/>
</dbReference>
<dbReference type="Gene3D" id="3.10.450.150">
    <property type="entry name" value="enterococcus faecalis protein"/>
    <property type="match status" value="1"/>
</dbReference>
<reference evidence="2 4" key="2">
    <citation type="submission" date="2018-06" db="EMBL/GenBank/DDBJ databases">
        <title>Mutators as drivers of adaptation in pathogenic bacteria and a risk factor for host jumps and vaccine escape.</title>
        <authorList>
            <person name="Barnes A.C."/>
            <person name="Silayeva O."/>
        </authorList>
    </citation>
    <scope>NUCLEOTIDE SEQUENCE [LARGE SCALE GENOMIC DNA]</scope>
    <source>
        <strain evidence="2 4">QMA0445</strain>
    </source>
</reference>
<evidence type="ECO:0000313" key="3">
    <source>
        <dbReference type="Proteomes" id="UP000025245"/>
    </source>
</evidence>
<dbReference type="STRING" id="1346.BMF34_02325"/>
<evidence type="ECO:0000313" key="2">
    <source>
        <dbReference type="EMBL" id="RLU58228.1"/>
    </source>
</evidence>
<dbReference type="KEGG" id="siz:SI82_02440"/>
<dbReference type="OrthoDB" id="2225914at2"/>
<dbReference type="GeneID" id="35766164"/>
<dbReference type="EMBL" id="QLQD01000027">
    <property type="protein sequence ID" value="RLU58228.1"/>
    <property type="molecule type" value="Genomic_DNA"/>
</dbReference>
<evidence type="ECO:0000313" key="1">
    <source>
        <dbReference type="EMBL" id="AHY15291.1"/>
    </source>
</evidence>
<reference evidence="1 3" key="1">
    <citation type="journal article" date="2014" name="Genome Announc.">
        <title>Complete Genome Sequence of a Virulent Strain, Streptococcus iniae ISET0901, Isolated from Diseased Tilapia.</title>
        <authorList>
            <person name="Pridgeon J.W."/>
            <person name="Zhang D."/>
            <person name="Zhang L."/>
        </authorList>
    </citation>
    <scope>NUCLEOTIDE SEQUENCE [LARGE SCALE GENOMIC DNA]</scope>
    <source>
        <strain evidence="1 3">ISET0901</strain>
    </source>
</reference>
<name>A0A3L8GP28_STRIN</name>
<dbReference type="AlphaFoldDB" id="A0A3L8GP28"/>
<dbReference type="Proteomes" id="UP000025245">
    <property type="component" value="Chromosome"/>
</dbReference>
<dbReference type="KEGG" id="sio:DW64_02170"/>
<dbReference type="InterPro" id="IPR009303">
    <property type="entry name" value="DUF960"/>
</dbReference>
<dbReference type="KEGG" id="siq:DQ08_02185"/>
<evidence type="ECO:0008006" key="5">
    <source>
        <dbReference type="Google" id="ProtNLM"/>
    </source>
</evidence>
<proteinExistence type="predicted"/>
<dbReference type="RefSeq" id="WP_003100867.1">
    <property type="nucleotide sequence ID" value="NZ_CP010783.1"/>
</dbReference>